<dbReference type="Proteomes" id="UP000268084">
    <property type="component" value="Chromosome"/>
</dbReference>
<feature type="transmembrane region" description="Helical" evidence="1">
    <location>
        <begin position="40"/>
        <end position="58"/>
    </location>
</feature>
<dbReference type="KEGG" id="nak:EH165_00655"/>
<accession>A0A3G8ZJF3</accession>
<proteinExistence type="predicted"/>
<dbReference type="AlphaFoldDB" id="A0A3G8ZJF3"/>
<reference evidence="2 3" key="1">
    <citation type="submission" date="2018-11" db="EMBL/GenBank/DDBJ databases">
        <authorList>
            <person name="Da X."/>
        </authorList>
    </citation>
    <scope>NUCLEOTIDE SEQUENCE [LARGE SCALE GENOMIC DNA]</scope>
    <source>
        <strain evidence="2 3">S14-144</strain>
    </source>
</reference>
<reference evidence="2 3" key="2">
    <citation type="submission" date="2018-12" db="EMBL/GenBank/DDBJ databases">
        <title>Nakamurella antarcticus sp. nov., isolated from Antarctica South Shetland Islands soil.</title>
        <authorList>
            <person name="Peng F."/>
        </authorList>
    </citation>
    <scope>NUCLEOTIDE SEQUENCE [LARGE SCALE GENOMIC DNA]</scope>
    <source>
        <strain evidence="2 3">S14-144</strain>
    </source>
</reference>
<organism evidence="2 3">
    <name type="scientific">Nakamurella antarctica</name>
    <dbReference type="NCBI Taxonomy" id="1902245"/>
    <lineage>
        <taxon>Bacteria</taxon>
        <taxon>Bacillati</taxon>
        <taxon>Actinomycetota</taxon>
        <taxon>Actinomycetes</taxon>
        <taxon>Nakamurellales</taxon>
        <taxon>Nakamurellaceae</taxon>
        <taxon>Nakamurella</taxon>
    </lineage>
</organism>
<gene>
    <name evidence="2" type="ORF">EH165_00655</name>
</gene>
<keyword evidence="1" id="KW-0472">Membrane</keyword>
<evidence type="ECO:0000313" key="2">
    <source>
        <dbReference type="EMBL" id="AZI56897.1"/>
    </source>
</evidence>
<evidence type="ECO:0000256" key="1">
    <source>
        <dbReference type="SAM" id="Phobius"/>
    </source>
</evidence>
<evidence type="ECO:0000313" key="3">
    <source>
        <dbReference type="Proteomes" id="UP000268084"/>
    </source>
</evidence>
<protein>
    <submittedName>
        <fullName evidence="2">Uncharacterized protein</fullName>
    </submittedName>
</protein>
<dbReference type="EMBL" id="CP034170">
    <property type="protein sequence ID" value="AZI56897.1"/>
    <property type="molecule type" value="Genomic_DNA"/>
</dbReference>
<name>A0A3G8ZJF3_9ACTN</name>
<keyword evidence="1" id="KW-1133">Transmembrane helix</keyword>
<keyword evidence="3" id="KW-1185">Reference proteome</keyword>
<feature type="transmembrane region" description="Helical" evidence="1">
    <location>
        <begin position="12"/>
        <end position="34"/>
    </location>
</feature>
<dbReference type="RefSeq" id="WP_124797582.1">
    <property type="nucleotide sequence ID" value="NZ_CP034170.1"/>
</dbReference>
<keyword evidence="1" id="KW-0812">Transmembrane</keyword>
<sequence length="68" mass="7359">MTKNDRPVPPPPGLALAGIVLGLFLLGFFGMQLVRSTPTQWSALAGIVFGVVLIVVALRRIVARHPRR</sequence>